<reference evidence="1" key="2">
    <citation type="submission" date="2021-08" db="EMBL/GenBank/DDBJ databases">
        <authorList>
            <person name="Gostincar C."/>
            <person name="Sun X."/>
            <person name="Song Z."/>
            <person name="Gunde-Cimerman N."/>
        </authorList>
    </citation>
    <scope>NUCLEOTIDE SEQUENCE</scope>
    <source>
        <strain evidence="1">EXF-9298</strain>
    </source>
</reference>
<gene>
    <name evidence="1" type="ORF">KCU98_g7862</name>
</gene>
<dbReference type="EMBL" id="JAHFXS010000927">
    <property type="protein sequence ID" value="KAG9980866.1"/>
    <property type="molecule type" value="Genomic_DNA"/>
</dbReference>
<dbReference type="AlphaFoldDB" id="A0A9P8JVG9"/>
<sequence length="162" mass="18504">MHISDISAEHFGIFANWVATGQLEAQSLDLMLELYIMADMLDVPAFRAAITDNLTSDCFKPDFDVPDVSLITYMMQNIPKLLPVHALLANAVASVLYHEPEGLEYLPYGFAIRVKDILDKPYGLCDKCYFNDNDLDNQTITDQCEHFFDQPSDHDPRRYHEV</sequence>
<name>A0A9P8JVG9_AURME</name>
<comment type="caution">
    <text evidence="1">The sequence shown here is derived from an EMBL/GenBank/DDBJ whole genome shotgun (WGS) entry which is preliminary data.</text>
</comment>
<keyword evidence="2" id="KW-1185">Reference proteome</keyword>
<protein>
    <submittedName>
        <fullName evidence="1">Uncharacterized protein</fullName>
    </submittedName>
</protein>
<evidence type="ECO:0000313" key="2">
    <source>
        <dbReference type="Proteomes" id="UP000729357"/>
    </source>
</evidence>
<evidence type="ECO:0000313" key="1">
    <source>
        <dbReference type="EMBL" id="KAG9980866.1"/>
    </source>
</evidence>
<feature type="non-terminal residue" evidence="1">
    <location>
        <position position="162"/>
    </location>
</feature>
<reference evidence="1" key="1">
    <citation type="journal article" date="2021" name="J Fungi (Basel)">
        <title>Virulence traits and population genomics of the black yeast Aureobasidium melanogenum.</title>
        <authorList>
            <person name="Cernosa A."/>
            <person name="Sun X."/>
            <person name="Gostincar C."/>
            <person name="Fang C."/>
            <person name="Gunde-Cimerman N."/>
            <person name="Song Z."/>
        </authorList>
    </citation>
    <scope>NUCLEOTIDE SEQUENCE</scope>
    <source>
        <strain evidence="1">EXF-9298</strain>
    </source>
</reference>
<proteinExistence type="predicted"/>
<dbReference type="Proteomes" id="UP000729357">
    <property type="component" value="Unassembled WGS sequence"/>
</dbReference>
<accession>A0A9P8JVG9</accession>
<organism evidence="1 2">
    <name type="scientific">Aureobasidium melanogenum</name>
    <name type="common">Aureobasidium pullulans var. melanogenum</name>
    <dbReference type="NCBI Taxonomy" id="46634"/>
    <lineage>
        <taxon>Eukaryota</taxon>
        <taxon>Fungi</taxon>
        <taxon>Dikarya</taxon>
        <taxon>Ascomycota</taxon>
        <taxon>Pezizomycotina</taxon>
        <taxon>Dothideomycetes</taxon>
        <taxon>Dothideomycetidae</taxon>
        <taxon>Dothideales</taxon>
        <taxon>Saccotheciaceae</taxon>
        <taxon>Aureobasidium</taxon>
    </lineage>
</organism>